<keyword evidence="4" id="KW-1185">Reference proteome</keyword>
<keyword evidence="2" id="KW-1133">Transmembrane helix</keyword>
<reference evidence="3" key="2">
    <citation type="submission" date="2023-05" db="EMBL/GenBank/DDBJ databases">
        <authorList>
            <consortium name="Lawrence Berkeley National Laboratory"/>
            <person name="Steindorff A."/>
            <person name="Hensen N."/>
            <person name="Bonometti L."/>
            <person name="Westerberg I."/>
            <person name="Brannstrom I.O."/>
            <person name="Guillou S."/>
            <person name="Cros-Aarteil S."/>
            <person name="Calhoun S."/>
            <person name="Haridas S."/>
            <person name="Kuo A."/>
            <person name="Mondo S."/>
            <person name="Pangilinan J."/>
            <person name="Riley R."/>
            <person name="Labutti K."/>
            <person name="Andreopoulos B."/>
            <person name="Lipzen A."/>
            <person name="Chen C."/>
            <person name="Yanf M."/>
            <person name="Daum C."/>
            <person name="Ng V."/>
            <person name="Clum A."/>
            <person name="Ohm R."/>
            <person name="Martin F."/>
            <person name="Silar P."/>
            <person name="Natvig D."/>
            <person name="Lalanne C."/>
            <person name="Gautier V."/>
            <person name="Ament-Velasquez S.L."/>
            <person name="Kruys A."/>
            <person name="Hutchinson M.I."/>
            <person name="Powell A.J."/>
            <person name="Barry K."/>
            <person name="Miller A.N."/>
            <person name="Grigoriev I.V."/>
            <person name="Debuchy R."/>
            <person name="Gladieux P."/>
            <person name="Thoren M.H."/>
            <person name="Johannesson H."/>
        </authorList>
    </citation>
    <scope>NUCLEOTIDE SEQUENCE</scope>
    <source>
        <strain evidence="3">CBS 731.68</strain>
    </source>
</reference>
<comment type="caution">
    <text evidence="3">The sequence shown here is derived from an EMBL/GenBank/DDBJ whole genome shotgun (WGS) entry which is preliminary data.</text>
</comment>
<gene>
    <name evidence="3" type="ORF">N657DRAFT_645763</name>
</gene>
<feature type="transmembrane region" description="Helical" evidence="2">
    <location>
        <begin position="29"/>
        <end position="51"/>
    </location>
</feature>
<dbReference type="RefSeq" id="XP_062646813.1">
    <property type="nucleotide sequence ID" value="XM_062793005.1"/>
</dbReference>
<evidence type="ECO:0000256" key="2">
    <source>
        <dbReference type="SAM" id="Phobius"/>
    </source>
</evidence>
<proteinExistence type="predicted"/>
<dbReference type="AlphaFoldDB" id="A0AAN6TYF6"/>
<sequence>MEPADAPTLSVSSTVTRDGTSLHLPSGQYLRILTGVGAAGLAGFMTTCTVADLKRWRAPGGAPISRLSTRSATLAASAPPP</sequence>
<evidence type="ECO:0000256" key="1">
    <source>
        <dbReference type="SAM" id="MobiDB-lite"/>
    </source>
</evidence>
<feature type="compositionally biased region" description="Low complexity" evidence="1">
    <location>
        <begin position="65"/>
        <end position="81"/>
    </location>
</feature>
<reference evidence="3" key="1">
    <citation type="journal article" date="2023" name="Mol. Phylogenet. Evol.">
        <title>Genome-scale phylogeny and comparative genomics of the fungal order Sordariales.</title>
        <authorList>
            <person name="Hensen N."/>
            <person name="Bonometti L."/>
            <person name="Westerberg I."/>
            <person name="Brannstrom I.O."/>
            <person name="Guillou S."/>
            <person name="Cros-Aarteil S."/>
            <person name="Calhoun S."/>
            <person name="Haridas S."/>
            <person name="Kuo A."/>
            <person name="Mondo S."/>
            <person name="Pangilinan J."/>
            <person name="Riley R."/>
            <person name="LaButti K."/>
            <person name="Andreopoulos B."/>
            <person name="Lipzen A."/>
            <person name="Chen C."/>
            <person name="Yan M."/>
            <person name="Daum C."/>
            <person name="Ng V."/>
            <person name="Clum A."/>
            <person name="Steindorff A."/>
            <person name="Ohm R.A."/>
            <person name="Martin F."/>
            <person name="Silar P."/>
            <person name="Natvig D.O."/>
            <person name="Lalanne C."/>
            <person name="Gautier V."/>
            <person name="Ament-Velasquez S.L."/>
            <person name="Kruys A."/>
            <person name="Hutchinson M.I."/>
            <person name="Powell A.J."/>
            <person name="Barry K."/>
            <person name="Miller A.N."/>
            <person name="Grigoriev I.V."/>
            <person name="Debuchy R."/>
            <person name="Gladieux P."/>
            <person name="Hiltunen Thoren M."/>
            <person name="Johannesson H."/>
        </authorList>
    </citation>
    <scope>NUCLEOTIDE SEQUENCE</scope>
    <source>
        <strain evidence="3">CBS 731.68</strain>
    </source>
</reference>
<dbReference type="GeneID" id="87829774"/>
<evidence type="ECO:0000313" key="3">
    <source>
        <dbReference type="EMBL" id="KAK4123042.1"/>
    </source>
</evidence>
<evidence type="ECO:0000313" key="4">
    <source>
        <dbReference type="Proteomes" id="UP001302602"/>
    </source>
</evidence>
<name>A0AAN6TYF6_9PEZI</name>
<dbReference type="EMBL" id="MU853229">
    <property type="protein sequence ID" value="KAK4123042.1"/>
    <property type="molecule type" value="Genomic_DNA"/>
</dbReference>
<protein>
    <submittedName>
        <fullName evidence="3">Uncharacterized protein</fullName>
    </submittedName>
</protein>
<keyword evidence="2" id="KW-0472">Membrane</keyword>
<accession>A0AAN6TYF6</accession>
<feature type="region of interest" description="Disordered" evidence="1">
    <location>
        <begin position="62"/>
        <end position="81"/>
    </location>
</feature>
<dbReference type="Proteomes" id="UP001302602">
    <property type="component" value="Unassembled WGS sequence"/>
</dbReference>
<organism evidence="3 4">
    <name type="scientific">Parathielavia appendiculata</name>
    <dbReference type="NCBI Taxonomy" id="2587402"/>
    <lineage>
        <taxon>Eukaryota</taxon>
        <taxon>Fungi</taxon>
        <taxon>Dikarya</taxon>
        <taxon>Ascomycota</taxon>
        <taxon>Pezizomycotina</taxon>
        <taxon>Sordariomycetes</taxon>
        <taxon>Sordariomycetidae</taxon>
        <taxon>Sordariales</taxon>
        <taxon>Chaetomiaceae</taxon>
        <taxon>Parathielavia</taxon>
    </lineage>
</organism>
<keyword evidence="2" id="KW-0812">Transmembrane</keyword>